<dbReference type="Pfam" id="PF22573">
    <property type="entry name" value="SPMIP5"/>
    <property type="match status" value="1"/>
</dbReference>
<keyword evidence="2" id="KW-0963">Cytoplasm</keyword>
<dbReference type="InterPro" id="IPR055215">
    <property type="entry name" value="SPMIP5_dom"/>
</dbReference>
<evidence type="ECO:0000256" key="5">
    <source>
        <dbReference type="ARBA" id="ARBA00035661"/>
    </source>
</evidence>
<dbReference type="GO" id="GO:0005930">
    <property type="term" value="C:axoneme"/>
    <property type="evidence" value="ECO:0007669"/>
    <property type="project" value="UniProtKB-SubCell"/>
</dbReference>
<feature type="domain" description="Ciliary microtubule inner protein 2A-C-like" evidence="6">
    <location>
        <begin position="86"/>
        <end position="149"/>
    </location>
</feature>
<proteinExistence type="inferred from homology"/>
<dbReference type="EMBL" id="CAJNOJ010000052">
    <property type="protein sequence ID" value="CAF0968232.1"/>
    <property type="molecule type" value="Genomic_DNA"/>
</dbReference>
<dbReference type="EMBL" id="CAJNOR010001998">
    <property type="protein sequence ID" value="CAF1232554.1"/>
    <property type="molecule type" value="Genomic_DNA"/>
</dbReference>
<sequence length="313" mass="35945">MTTVEFGGGPTLEARRQFANLKDGSQVPRYTGHIHQLRYRNGHTYGEETYILSKEYPHLIRSRSEFPIVKVDHSNPYETREFPDGMLPGYTGYIPQRKYQLGNRYRVETNLCLSGTKSVYEKAKNQAKDLRHSIATYPKPQSVNSETVVKHYLDYHPAYHPLKNAQKNDRRLFLEAPIPGYKGYIPRIRPTDTSVGLRYHEAVKKGLDRFASEITHSTTTLPTQRDISTPNITSSSANFAQDNSITDYSTRRLYSRTGMIPKYTGYLPQRKYRIGQTYGDTSRGLPVCSHSLSNYGDYLRSKTSLDMRQNKPN</sequence>
<feature type="domain" description="Sperm-associated microtubule inner protein 5" evidence="7">
    <location>
        <begin position="167"/>
        <end position="208"/>
    </location>
</feature>
<protein>
    <submittedName>
        <fullName evidence="8">Uncharacterized protein</fullName>
    </submittedName>
</protein>
<evidence type="ECO:0000256" key="1">
    <source>
        <dbReference type="ARBA" id="ARBA00004430"/>
    </source>
</evidence>
<keyword evidence="10" id="KW-1185">Reference proteome</keyword>
<evidence type="ECO:0000256" key="2">
    <source>
        <dbReference type="ARBA" id="ARBA00022490"/>
    </source>
</evidence>
<reference evidence="8" key="1">
    <citation type="submission" date="2021-02" db="EMBL/GenBank/DDBJ databases">
        <authorList>
            <person name="Nowell W R."/>
        </authorList>
    </citation>
    <scope>NUCLEOTIDE SEQUENCE</scope>
</reference>
<gene>
    <name evidence="8" type="ORF">EDS130_LOCUS13232</name>
    <name evidence="9" type="ORF">XAT740_LOCUS25303</name>
</gene>
<dbReference type="Proteomes" id="UP000663852">
    <property type="component" value="Unassembled WGS sequence"/>
</dbReference>
<feature type="domain" description="Ciliary microtubule inner protein 2A-C-like" evidence="6">
    <location>
        <begin position="259"/>
        <end position="282"/>
    </location>
</feature>
<dbReference type="Pfam" id="PF10629">
    <property type="entry name" value="CMI2B-like"/>
    <property type="match status" value="2"/>
</dbReference>
<evidence type="ECO:0000259" key="6">
    <source>
        <dbReference type="Pfam" id="PF10629"/>
    </source>
</evidence>
<evidence type="ECO:0000259" key="7">
    <source>
        <dbReference type="Pfam" id="PF22573"/>
    </source>
</evidence>
<evidence type="ECO:0000313" key="11">
    <source>
        <dbReference type="Proteomes" id="UP000663852"/>
    </source>
</evidence>
<evidence type="ECO:0000313" key="9">
    <source>
        <dbReference type="EMBL" id="CAF1232554.1"/>
    </source>
</evidence>
<comment type="similarity">
    <text evidence="5">Belongs to the CIMIP2 family.</text>
</comment>
<comment type="subcellular location">
    <subcellularLocation>
        <location evidence="1">Cytoplasm</location>
        <location evidence="1">Cytoskeleton</location>
        <location evidence="1">Cilium axoneme</location>
    </subcellularLocation>
</comment>
<keyword evidence="3" id="KW-0206">Cytoskeleton</keyword>
<dbReference type="PANTHER" id="PTHR22146">
    <property type="entry name" value="CAT EYE SYNDROME CRITICAL REGION PROTEIN 6"/>
    <property type="match status" value="1"/>
</dbReference>
<evidence type="ECO:0000313" key="8">
    <source>
        <dbReference type="EMBL" id="CAF0968232.1"/>
    </source>
</evidence>
<dbReference type="InterPro" id="IPR018902">
    <property type="entry name" value="CMI2A-C-like_dom"/>
</dbReference>
<comment type="caution">
    <text evidence="8">The sequence shown here is derived from an EMBL/GenBank/DDBJ whole genome shotgun (WGS) entry which is preliminary data.</text>
</comment>
<organism evidence="8 11">
    <name type="scientific">Adineta ricciae</name>
    <name type="common">Rotifer</name>
    <dbReference type="NCBI Taxonomy" id="249248"/>
    <lineage>
        <taxon>Eukaryota</taxon>
        <taxon>Metazoa</taxon>
        <taxon>Spiralia</taxon>
        <taxon>Gnathifera</taxon>
        <taxon>Rotifera</taxon>
        <taxon>Eurotatoria</taxon>
        <taxon>Bdelloidea</taxon>
        <taxon>Adinetida</taxon>
        <taxon>Adinetidae</taxon>
        <taxon>Adineta</taxon>
    </lineage>
</organism>
<name>A0A814EMI8_ADIRI</name>
<dbReference type="GO" id="GO:0015630">
    <property type="term" value="C:microtubule cytoskeleton"/>
    <property type="evidence" value="ECO:0007669"/>
    <property type="project" value="UniProtKB-ARBA"/>
</dbReference>
<accession>A0A814EMI8</accession>
<evidence type="ECO:0000256" key="3">
    <source>
        <dbReference type="ARBA" id="ARBA00023212"/>
    </source>
</evidence>
<dbReference type="OrthoDB" id="2019884at2759"/>
<dbReference type="Proteomes" id="UP000663828">
    <property type="component" value="Unassembled WGS sequence"/>
</dbReference>
<evidence type="ECO:0000313" key="10">
    <source>
        <dbReference type="Proteomes" id="UP000663828"/>
    </source>
</evidence>
<dbReference type="AlphaFoldDB" id="A0A814EMI8"/>
<evidence type="ECO:0000256" key="4">
    <source>
        <dbReference type="ARBA" id="ARBA00023273"/>
    </source>
</evidence>
<dbReference type="PANTHER" id="PTHR22146:SF17">
    <property type="entry name" value="PROTEIN FAM166B-LIKE PROTEIN"/>
    <property type="match status" value="1"/>
</dbReference>
<keyword evidence="4" id="KW-0966">Cell projection</keyword>